<reference evidence="2" key="1">
    <citation type="submission" date="2016-12" db="EMBL/GenBank/DDBJ databases">
        <authorList>
            <person name="Moulin L."/>
        </authorList>
    </citation>
    <scope>NUCLEOTIDE SEQUENCE [LARGE SCALE GENOMIC DNA]</scope>
    <source>
        <strain evidence="2">STM 7183</strain>
    </source>
</reference>
<sequence length="316" mass="35866">MTTRIGISGWRYSGWRGVFYPEGLAQKRELEFASRAVDTIEINGSHYSLQTVESYLSWYDATPRDFVFSVKGPRYLTHMLRFRAETARPAMANFFASGVLALREKLAVFLWQFPPNFVFVPEAFEALLALLPVDFASAVQCAGQHDARVSHPWFNVDVNRRIRHAIEIRHPSFCTPEFVTLLRKYKAALVISDSTAGWPYGEDVTSDFVYLRLHGSETLYSGAYADATLERLAARIDAWAHGGEPHDAVRFAPKPATQRRSRDVLVYFDNDTKVEAPFDAARLKARFDQIAKSPNAKPIRQSVRRTTRTPLPHKPA</sequence>
<dbReference type="EMBL" id="CYGY02000084">
    <property type="protein sequence ID" value="SIT50553.1"/>
    <property type="molecule type" value="Genomic_DNA"/>
</dbReference>
<proteinExistence type="predicted"/>
<keyword evidence="3" id="KW-1185">Reference proteome</keyword>
<evidence type="ECO:0000256" key="1">
    <source>
        <dbReference type="SAM" id="MobiDB-lite"/>
    </source>
</evidence>
<dbReference type="Pfam" id="PF01904">
    <property type="entry name" value="DUF72"/>
    <property type="match status" value="1"/>
</dbReference>
<evidence type="ECO:0000313" key="2">
    <source>
        <dbReference type="EMBL" id="SIT50553.1"/>
    </source>
</evidence>
<dbReference type="AlphaFoldDB" id="A0A1N7ST38"/>
<dbReference type="InterPro" id="IPR002763">
    <property type="entry name" value="DUF72"/>
</dbReference>
<dbReference type="Gene3D" id="3.20.20.410">
    <property type="entry name" value="Protein of unknown function UPF0759"/>
    <property type="match status" value="1"/>
</dbReference>
<dbReference type="PANTHER" id="PTHR30348:SF4">
    <property type="entry name" value="DUF72 DOMAIN-CONTAINING PROTEIN"/>
    <property type="match status" value="1"/>
</dbReference>
<dbReference type="SUPFAM" id="SSF117396">
    <property type="entry name" value="TM1631-like"/>
    <property type="match status" value="1"/>
</dbReference>
<evidence type="ECO:0000313" key="3">
    <source>
        <dbReference type="Proteomes" id="UP000195569"/>
    </source>
</evidence>
<dbReference type="InterPro" id="IPR036520">
    <property type="entry name" value="UPF0759_sf"/>
</dbReference>
<dbReference type="Proteomes" id="UP000195569">
    <property type="component" value="Unassembled WGS sequence"/>
</dbReference>
<gene>
    <name evidence="2" type="ORF">BN2476_840030</name>
</gene>
<accession>A0A1N7ST38</accession>
<protein>
    <recommendedName>
        <fullName evidence="4">DUF72 domain-containing protein</fullName>
    </recommendedName>
</protein>
<dbReference type="PANTHER" id="PTHR30348">
    <property type="entry name" value="UNCHARACTERIZED PROTEIN YECE"/>
    <property type="match status" value="1"/>
</dbReference>
<dbReference type="RefSeq" id="WP_087739240.1">
    <property type="nucleotide sequence ID" value="NZ_CYGY02000084.1"/>
</dbReference>
<organism evidence="2 3">
    <name type="scientific">Paraburkholderia piptadeniae</name>
    <dbReference type="NCBI Taxonomy" id="1701573"/>
    <lineage>
        <taxon>Bacteria</taxon>
        <taxon>Pseudomonadati</taxon>
        <taxon>Pseudomonadota</taxon>
        <taxon>Betaproteobacteria</taxon>
        <taxon>Burkholderiales</taxon>
        <taxon>Burkholderiaceae</taxon>
        <taxon>Paraburkholderia</taxon>
    </lineage>
</organism>
<evidence type="ECO:0008006" key="4">
    <source>
        <dbReference type="Google" id="ProtNLM"/>
    </source>
</evidence>
<feature type="region of interest" description="Disordered" evidence="1">
    <location>
        <begin position="292"/>
        <end position="316"/>
    </location>
</feature>
<comment type="caution">
    <text evidence="2">The sequence shown here is derived from an EMBL/GenBank/DDBJ whole genome shotgun (WGS) entry which is preliminary data.</text>
</comment>
<dbReference type="OrthoDB" id="9780310at2"/>
<name>A0A1N7ST38_9BURK</name>